<keyword evidence="5" id="KW-0378">Hydrolase</keyword>
<keyword evidence="3" id="KW-0238">DNA-binding</keyword>
<dbReference type="GO" id="GO:0004519">
    <property type="term" value="F:endonuclease activity"/>
    <property type="evidence" value="ECO:0007669"/>
    <property type="project" value="UniProtKB-KW"/>
</dbReference>
<keyword evidence="5" id="KW-0540">Nuclease</keyword>
<dbReference type="EMBL" id="QIBW01000004">
    <property type="protein sequence ID" value="ROT90819.1"/>
    <property type="molecule type" value="Genomic_DNA"/>
</dbReference>
<dbReference type="InterPro" id="IPR044946">
    <property type="entry name" value="Restrct_endonuc_typeI_TRD_sf"/>
</dbReference>
<evidence type="ECO:0000256" key="1">
    <source>
        <dbReference type="ARBA" id="ARBA00010923"/>
    </source>
</evidence>
<dbReference type="RefSeq" id="WP_096227036.1">
    <property type="nucleotide sequence ID" value="NZ_CP168029.1"/>
</dbReference>
<feature type="domain" description="Type I restriction modification DNA specificity" evidence="4">
    <location>
        <begin position="219"/>
        <end position="390"/>
    </location>
</feature>
<dbReference type="InterPro" id="IPR000055">
    <property type="entry name" value="Restrct_endonuc_typeI_TRD"/>
</dbReference>
<gene>
    <name evidence="5" type="ORF">DMP12_04840</name>
</gene>
<feature type="domain" description="Type I restriction modification DNA specificity" evidence="4">
    <location>
        <begin position="14"/>
        <end position="187"/>
    </location>
</feature>
<reference evidence="6" key="1">
    <citation type="submission" date="2018-05" db="EMBL/GenBank/DDBJ databases">
        <title>Genome Sequencing of selected type strains of the family Eggerthellaceae.</title>
        <authorList>
            <person name="Danylec N."/>
            <person name="Stoll D.A."/>
            <person name="Doetsch A."/>
            <person name="Huch M."/>
        </authorList>
    </citation>
    <scope>NUCLEOTIDE SEQUENCE [LARGE SCALE GENOMIC DNA]</scope>
    <source>
        <strain evidence="6">DSM 27213</strain>
    </source>
</reference>
<sequence length="405" mass="45383">MNHVPAIRFAGFTDPWEQRKLGELCSFAKGRGYSKADICDSGVPLILYGRLYTRYQTRIDDVDTFAVEREGSLFSCGNEVIVPASGETAEDIAVASSVRRSDIVLGGDLNVLTPGAELDPDYVALVITYGKAHVELAKRAQGKSVVHIHNDDIADVDFPYPTTREQQAISSLALSFDDLITLHQRKYDKFVVLKKALLEKMFPRDGASVPEIRFAGFTDPWKQRKLGEVADIVFRTVEIEDDKEYQLVTVKRKNAGVVQRSVVKGRDILVKNYQELQTGDFLISKRQVVHGGNGLVPPSLSGAIVSNEYLVLVGNAKISSEFWALLSMTKTMCTCYFLSSFGVDIEKLVFDVDDWKKRQIAIPTQTEQSQICSFFRDLDDLITLHQRKLTLLRNLKAACLEKMFV</sequence>
<evidence type="ECO:0000313" key="5">
    <source>
        <dbReference type="EMBL" id="ROT90819.1"/>
    </source>
</evidence>
<dbReference type="Proteomes" id="UP000285258">
    <property type="component" value="Unassembled WGS sequence"/>
</dbReference>
<dbReference type="PANTHER" id="PTHR30408">
    <property type="entry name" value="TYPE-1 RESTRICTION ENZYME ECOKI SPECIFICITY PROTEIN"/>
    <property type="match status" value="1"/>
</dbReference>
<evidence type="ECO:0000313" key="6">
    <source>
        <dbReference type="Proteomes" id="UP000285258"/>
    </source>
</evidence>
<dbReference type="GO" id="GO:0009307">
    <property type="term" value="P:DNA restriction-modification system"/>
    <property type="evidence" value="ECO:0007669"/>
    <property type="project" value="UniProtKB-KW"/>
</dbReference>
<dbReference type="Pfam" id="PF01420">
    <property type="entry name" value="Methylase_S"/>
    <property type="match status" value="2"/>
</dbReference>
<proteinExistence type="inferred from homology"/>
<evidence type="ECO:0000256" key="2">
    <source>
        <dbReference type="ARBA" id="ARBA00022747"/>
    </source>
</evidence>
<dbReference type="SUPFAM" id="SSF116734">
    <property type="entry name" value="DNA methylase specificity domain"/>
    <property type="match status" value="2"/>
</dbReference>
<keyword evidence="5" id="KW-0255">Endonuclease</keyword>
<accession>A0A423ULT9</accession>
<dbReference type="PANTHER" id="PTHR30408:SF12">
    <property type="entry name" value="TYPE I RESTRICTION ENZYME MJAVIII SPECIFICITY SUBUNIT"/>
    <property type="match status" value="1"/>
</dbReference>
<evidence type="ECO:0000259" key="4">
    <source>
        <dbReference type="Pfam" id="PF01420"/>
    </source>
</evidence>
<comment type="caution">
    <text evidence="5">The sequence shown here is derived from an EMBL/GenBank/DDBJ whole genome shotgun (WGS) entry which is preliminary data.</text>
</comment>
<protein>
    <submittedName>
        <fullName evidence="5">Restriction endonuclease subunit S</fullName>
    </submittedName>
</protein>
<evidence type="ECO:0000256" key="3">
    <source>
        <dbReference type="ARBA" id="ARBA00023125"/>
    </source>
</evidence>
<dbReference type="AlphaFoldDB" id="A0A423ULT9"/>
<dbReference type="InterPro" id="IPR052021">
    <property type="entry name" value="Type-I_RS_S_subunit"/>
</dbReference>
<dbReference type="GO" id="GO:0003677">
    <property type="term" value="F:DNA binding"/>
    <property type="evidence" value="ECO:0007669"/>
    <property type="project" value="UniProtKB-KW"/>
</dbReference>
<dbReference type="Gene3D" id="3.90.220.20">
    <property type="entry name" value="DNA methylase specificity domains"/>
    <property type="match status" value="2"/>
</dbReference>
<keyword evidence="2" id="KW-0680">Restriction system</keyword>
<organism evidence="5 6">
    <name type="scientific">Gordonibacter urolithinfaciens</name>
    <dbReference type="NCBI Taxonomy" id="1335613"/>
    <lineage>
        <taxon>Bacteria</taxon>
        <taxon>Bacillati</taxon>
        <taxon>Actinomycetota</taxon>
        <taxon>Coriobacteriia</taxon>
        <taxon>Eggerthellales</taxon>
        <taxon>Eggerthellaceae</taxon>
        <taxon>Gordonibacter</taxon>
    </lineage>
</organism>
<name>A0A423ULT9_9ACTN</name>
<comment type="similarity">
    <text evidence="1">Belongs to the type-I restriction system S methylase family.</text>
</comment>